<dbReference type="InterPro" id="IPR000701">
    <property type="entry name" value="SuccDH_FuR_B_TM-su"/>
</dbReference>
<keyword evidence="6 13" id="KW-0812">Transmembrane</keyword>
<dbReference type="SUPFAM" id="SSF81343">
    <property type="entry name" value="Fumarate reductase respiratory complex transmembrane subunits"/>
    <property type="match status" value="1"/>
</dbReference>
<dbReference type="AlphaFoldDB" id="A0AAE3NA14"/>
<evidence type="ECO:0000256" key="6">
    <source>
        <dbReference type="ARBA" id="ARBA00022692"/>
    </source>
</evidence>
<evidence type="ECO:0000256" key="4">
    <source>
        <dbReference type="ARBA" id="ARBA00020076"/>
    </source>
</evidence>
<evidence type="ECO:0000256" key="13">
    <source>
        <dbReference type="SAM" id="Phobius"/>
    </source>
</evidence>
<keyword evidence="5 12" id="KW-0349">Heme</keyword>
<dbReference type="Pfam" id="PF01127">
    <property type="entry name" value="Sdh_cyt"/>
    <property type="match status" value="1"/>
</dbReference>
<comment type="subunit">
    <text evidence="11">Part of an enzyme complex containing four subunits: a flavoprotein, an iron-sulfur protein, plus two membrane-anchoring proteins, SdhC and SdhD. The complex can form homotrimers.</text>
</comment>
<comment type="subcellular location">
    <subcellularLocation>
        <location evidence="2">Membrane</location>
    </subcellularLocation>
</comment>
<evidence type="ECO:0000256" key="1">
    <source>
        <dbReference type="ARBA" id="ARBA00004050"/>
    </source>
</evidence>
<dbReference type="InterPro" id="IPR034804">
    <property type="entry name" value="SQR/QFR_C/D"/>
</dbReference>
<dbReference type="EMBL" id="JAQIPB010000003">
    <property type="protein sequence ID" value="MDA7416502.1"/>
    <property type="molecule type" value="Genomic_DNA"/>
</dbReference>
<dbReference type="GO" id="GO:0006099">
    <property type="term" value="P:tricarboxylic acid cycle"/>
    <property type="evidence" value="ECO:0007669"/>
    <property type="project" value="InterPro"/>
</dbReference>
<evidence type="ECO:0000256" key="10">
    <source>
        <dbReference type="ARBA" id="ARBA00023136"/>
    </source>
</evidence>
<dbReference type="NCBIfam" id="TIGR02970">
    <property type="entry name" value="succ_dehyd_cytB"/>
    <property type="match status" value="1"/>
</dbReference>
<evidence type="ECO:0000256" key="3">
    <source>
        <dbReference type="ARBA" id="ARBA00007244"/>
    </source>
</evidence>
<name>A0AAE3NA14_9BURK</name>
<comment type="similarity">
    <text evidence="3">Belongs to the cytochrome b560 family.</text>
</comment>
<comment type="caution">
    <text evidence="14">The sequence shown here is derived from an EMBL/GenBank/DDBJ whole genome shotgun (WGS) entry which is preliminary data.</text>
</comment>
<comment type="cofactor">
    <cofactor evidence="12">
        <name>heme</name>
        <dbReference type="ChEBI" id="CHEBI:30413"/>
    </cofactor>
    <text evidence="12">The heme is bound between the two transmembrane subunits.</text>
</comment>
<dbReference type="GO" id="GO:0009055">
    <property type="term" value="F:electron transfer activity"/>
    <property type="evidence" value="ECO:0007669"/>
    <property type="project" value="InterPro"/>
</dbReference>
<evidence type="ECO:0000256" key="5">
    <source>
        <dbReference type="ARBA" id="ARBA00022617"/>
    </source>
</evidence>
<evidence type="ECO:0000313" key="15">
    <source>
        <dbReference type="Proteomes" id="UP001212602"/>
    </source>
</evidence>
<protein>
    <recommendedName>
        <fullName evidence="4">Succinate dehydrogenase cytochrome b556 subunit</fullName>
    </recommendedName>
</protein>
<reference evidence="14" key="1">
    <citation type="submission" date="2023-01" db="EMBL/GenBank/DDBJ databases">
        <title>Xenophilus mangrovi sp. nov., isolated from soil of Mangrove nature reserve.</title>
        <authorList>
            <person name="Xu S."/>
            <person name="Liu Z."/>
            <person name="Xu Y."/>
        </authorList>
    </citation>
    <scope>NUCLEOTIDE SEQUENCE</scope>
    <source>
        <strain evidence="14">YW8</strain>
    </source>
</reference>
<evidence type="ECO:0000256" key="8">
    <source>
        <dbReference type="ARBA" id="ARBA00022989"/>
    </source>
</evidence>
<evidence type="ECO:0000256" key="12">
    <source>
        <dbReference type="PIRSR" id="PIRSR000178-1"/>
    </source>
</evidence>
<evidence type="ECO:0000256" key="7">
    <source>
        <dbReference type="ARBA" id="ARBA00022723"/>
    </source>
</evidence>
<keyword evidence="15" id="KW-1185">Reference proteome</keyword>
<dbReference type="Gene3D" id="1.20.1300.10">
    <property type="entry name" value="Fumarate reductase/succinate dehydrogenase, transmembrane subunit"/>
    <property type="match status" value="1"/>
</dbReference>
<dbReference type="Proteomes" id="UP001212602">
    <property type="component" value="Unassembled WGS sequence"/>
</dbReference>
<accession>A0AAE3NA14</accession>
<evidence type="ECO:0000256" key="11">
    <source>
        <dbReference type="ARBA" id="ARBA00025912"/>
    </source>
</evidence>
<evidence type="ECO:0000256" key="2">
    <source>
        <dbReference type="ARBA" id="ARBA00004370"/>
    </source>
</evidence>
<keyword evidence="10 13" id="KW-0472">Membrane</keyword>
<feature type="binding site" description="axial binding residue" evidence="12">
    <location>
        <position position="100"/>
    </location>
    <ligand>
        <name>heme</name>
        <dbReference type="ChEBI" id="CHEBI:30413"/>
        <note>ligand shared with second transmembrane subunit</note>
    </ligand>
    <ligandPart>
        <name>Fe</name>
        <dbReference type="ChEBI" id="CHEBI:18248"/>
    </ligandPart>
</feature>
<evidence type="ECO:0000313" key="14">
    <source>
        <dbReference type="EMBL" id="MDA7416502.1"/>
    </source>
</evidence>
<dbReference type="GO" id="GO:0016020">
    <property type="term" value="C:membrane"/>
    <property type="evidence" value="ECO:0007669"/>
    <property type="project" value="UniProtKB-SubCell"/>
</dbReference>
<dbReference type="PIRSF" id="PIRSF000178">
    <property type="entry name" value="SDH_cyt_b560"/>
    <property type="match status" value="1"/>
</dbReference>
<keyword evidence="8 13" id="KW-1133">Transmembrane helix</keyword>
<dbReference type="InterPro" id="IPR014314">
    <property type="entry name" value="Succ_DH_cytb556"/>
</dbReference>
<comment type="function">
    <text evidence="1">Membrane-anchoring subunit of succinate dehydrogenase (SDH).</text>
</comment>
<feature type="transmembrane region" description="Helical" evidence="13">
    <location>
        <begin position="84"/>
        <end position="105"/>
    </location>
</feature>
<keyword evidence="9 12" id="KW-0408">Iron</keyword>
<evidence type="ECO:0000256" key="9">
    <source>
        <dbReference type="ARBA" id="ARBA00023004"/>
    </source>
</evidence>
<proteinExistence type="inferred from homology"/>
<sequence>MTELASSSRQKRPEFRNINVFTDVRTYRMPLAAIVSILHRASGVLMFLLMPFIIWMFDTSVSSDISFAKFKAAFNSGLGFVPGWFLKLVVLALMWAYLHHFCAGLRHLWMDVSHSAVNKEFGKSSAVVVLVISLGLTAVLGAKLFGLY</sequence>
<organism evidence="14 15">
    <name type="scientific">Xenophilus arseniciresistens</name>
    <dbReference type="NCBI Taxonomy" id="1283306"/>
    <lineage>
        <taxon>Bacteria</taxon>
        <taxon>Pseudomonadati</taxon>
        <taxon>Pseudomonadota</taxon>
        <taxon>Betaproteobacteria</taxon>
        <taxon>Burkholderiales</taxon>
        <taxon>Comamonadaceae</taxon>
        <taxon>Xenophilus</taxon>
    </lineage>
</organism>
<feature type="transmembrane region" description="Helical" evidence="13">
    <location>
        <begin position="37"/>
        <end position="57"/>
    </location>
</feature>
<keyword evidence="7 12" id="KW-0479">Metal-binding</keyword>
<feature type="transmembrane region" description="Helical" evidence="13">
    <location>
        <begin position="126"/>
        <end position="145"/>
    </location>
</feature>
<dbReference type="CDD" id="cd03499">
    <property type="entry name" value="SQR_TypeC_SdhC"/>
    <property type="match status" value="1"/>
</dbReference>
<gene>
    <name evidence="14" type="primary">sdhC</name>
    <name evidence="14" type="ORF">PGB34_08990</name>
</gene>
<dbReference type="RefSeq" id="WP_271427751.1">
    <property type="nucleotide sequence ID" value="NZ_JAQIPB010000003.1"/>
</dbReference>
<dbReference type="GO" id="GO:0046872">
    <property type="term" value="F:metal ion binding"/>
    <property type="evidence" value="ECO:0007669"/>
    <property type="project" value="UniProtKB-KW"/>
</dbReference>